<comment type="caution">
    <text evidence="1">The sequence shown here is derived from an EMBL/GenBank/DDBJ whole genome shotgun (WGS) entry which is preliminary data.</text>
</comment>
<proteinExistence type="predicted"/>
<evidence type="ECO:0000313" key="2">
    <source>
        <dbReference type="Proteomes" id="UP001317259"/>
    </source>
</evidence>
<dbReference type="RefSeq" id="WP_242380701.1">
    <property type="nucleotide sequence ID" value="NZ_JAKRKC020000001.1"/>
</dbReference>
<dbReference type="Proteomes" id="UP001317259">
    <property type="component" value="Unassembled WGS sequence"/>
</dbReference>
<dbReference type="EMBL" id="JAKRKC020000001">
    <property type="protein sequence ID" value="MCK2214256.1"/>
    <property type="molecule type" value="Genomic_DNA"/>
</dbReference>
<protein>
    <submittedName>
        <fullName evidence="1">Uncharacterized protein</fullName>
    </submittedName>
</protein>
<sequence length="164" mass="18010">MSSTYSTTPAPAVPPSRGPIRARIRPHLTDIPAGPAETIEFFFDDDPDYRSYLVLPRDAAYDVVSRMQDVPPSLSLMTAEIVGHVRYVLDTAYRDEADEPPALIADLILFIAAADDEHRRRIGRGYPAHVTAVVIGTATDGLAELRHLHETLRAHGGRRVDEAG</sequence>
<accession>A0ABT0FPI4</accession>
<name>A0ABT0FPI4_9ACTN</name>
<keyword evidence="2" id="KW-1185">Reference proteome</keyword>
<reference evidence="1 2" key="1">
    <citation type="submission" date="2022-04" db="EMBL/GenBank/DDBJ databases">
        <title>Genome draft of Actinomadura sp. ATCC 31491.</title>
        <authorList>
            <person name="Shi X."/>
            <person name="Du Y."/>
        </authorList>
    </citation>
    <scope>NUCLEOTIDE SEQUENCE [LARGE SCALE GENOMIC DNA]</scope>
    <source>
        <strain evidence="1 2">ATCC 31491</strain>
    </source>
</reference>
<evidence type="ECO:0000313" key="1">
    <source>
        <dbReference type="EMBL" id="MCK2214256.1"/>
    </source>
</evidence>
<organism evidence="1 2">
    <name type="scientific">Actinomadura luzonensis</name>
    <dbReference type="NCBI Taxonomy" id="2805427"/>
    <lineage>
        <taxon>Bacteria</taxon>
        <taxon>Bacillati</taxon>
        <taxon>Actinomycetota</taxon>
        <taxon>Actinomycetes</taxon>
        <taxon>Streptosporangiales</taxon>
        <taxon>Thermomonosporaceae</taxon>
        <taxon>Actinomadura</taxon>
    </lineage>
</organism>
<gene>
    <name evidence="1" type="ORF">MF672_010705</name>
</gene>